<dbReference type="KEGG" id="clup:CLUP02_16346"/>
<name>A0A9Q8T7R6_9PEZI</name>
<evidence type="ECO:0000256" key="1">
    <source>
        <dbReference type="SAM" id="MobiDB-lite"/>
    </source>
</evidence>
<gene>
    <name evidence="2" type="ORF">CLUP02_16346</name>
</gene>
<dbReference type="GeneID" id="73350278"/>
<accession>A0A9Q8T7R6</accession>
<sequence>MSHAENKTQRDILREEEKKPRSKSRFAKREAEKHISPSPPSMVLKKAHKSESRISPGVRFTGSSGATGRTFPGEPNPLDLQTTARANTASGVREQTREANVEGSAMQVRPVDGKGQGRRLWDFGKTQAAFWQTCDDTTVDRSPTGLGLKTSPLCGMSLPEATGLQRSSSASLHHAMKIKDERKDLASGLDCTTSPPYHREALPLVSKWHRHARHSSTSFGQKEEISTGLTLWRSSGASPGPRGSCPGVPARVRLIRAPACVGSLSENPPYNSLPLPREGANLSI</sequence>
<proteinExistence type="predicted"/>
<evidence type="ECO:0000313" key="3">
    <source>
        <dbReference type="Proteomes" id="UP000830671"/>
    </source>
</evidence>
<dbReference type="EMBL" id="CP019481">
    <property type="protein sequence ID" value="UQC90814.1"/>
    <property type="molecule type" value="Genomic_DNA"/>
</dbReference>
<dbReference type="Proteomes" id="UP000830671">
    <property type="component" value="Chromosome 9"/>
</dbReference>
<dbReference type="RefSeq" id="XP_049152415.1">
    <property type="nucleotide sequence ID" value="XM_049295268.1"/>
</dbReference>
<keyword evidence="3" id="KW-1185">Reference proteome</keyword>
<organism evidence="2 3">
    <name type="scientific">Colletotrichum lupini</name>
    <dbReference type="NCBI Taxonomy" id="145971"/>
    <lineage>
        <taxon>Eukaryota</taxon>
        <taxon>Fungi</taxon>
        <taxon>Dikarya</taxon>
        <taxon>Ascomycota</taxon>
        <taxon>Pezizomycotina</taxon>
        <taxon>Sordariomycetes</taxon>
        <taxon>Hypocreomycetidae</taxon>
        <taxon>Glomerellales</taxon>
        <taxon>Glomerellaceae</taxon>
        <taxon>Colletotrichum</taxon>
        <taxon>Colletotrichum acutatum species complex</taxon>
    </lineage>
</organism>
<feature type="region of interest" description="Disordered" evidence="1">
    <location>
        <begin position="1"/>
        <end position="79"/>
    </location>
</feature>
<reference evidence="2" key="1">
    <citation type="journal article" date="2021" name="Mol. Plant Microbe Interact.">
        <title>Complete Genome Sequence of the Plant-Pathogenic Fungus Colletotrichum lupini.</title>
        <authorList>
            <person name="Baroncelli R."/>
            <person name="Pensec F."/>
            <person name="Da Lio D."/>
            <person name="Boufleur T."/>
            <person name="Vicente I."/>
            <person name="Sarrocco S."/>
            <person name="Picot A."/>
            <person name="Baraldi E."/>
            <person name="Sukno S."/>
            <person name="Thon M."/>
            <person name="Le Floch G."/>
        </authorList>
    </citation>
    <scope>NUCLEOTIDE SEQUENCE</scope>
    <source>
        <strain evidence="2">IMI 504893</strain>
    </source>
</reference>
<evidence type="ECO:0000313" key="2">
    <source>
        <dbReference type="EMBL" id="UQC90814.1"/>
    </source>
</evidence>
<dbReference type="AlphaFoldDB" id="A0A9Q8T7R6"/>
<protein>
    <submittedName>
        <fullName evidence="2">Uncharacterized protein</fullName>
    </submittedName>
</protein>
<feature type="compositionally biased region" description="Basic and acidic residues" evidence="1">
    <location>
        <begin position="1"/>
        <end position="19"/>
    </location>
</feature>